<reference evidence="6 7" key="1">
    <citation type="journal article" date="2002" name="Proc. Natl. Acad. Sci. U.S.A.">
        <title>Genome sequence of a serotype M3 strain of group A Streptococcus: phage-encoded toxins, the high-virulence phenotype, and clone emergence.</title>
        <authorList>
            <person name="Beres S.B."/>
            <person name="Sylva G.L."/>
            <person name="Barbian K.D."/>
            <person name="Lei B."/>
            <person name="Hoff J.S."/>
            <person name="Mammarella N.D."/>
            <person name="Liu M.Y."/>
            <person name="Smoot J.C."/>
            <person name="Porcella S.F."/>
            <person name="Parkins L.D."/>
            <person name="Campbell D.S."/>
            <person name="Smith T.M."/>
            <person name="McCormick J.K."/>
            <person name="Leung D.Y."/>
            <person name="Schlievert P.M."/>
            <person name="Musser J.M."/>
        </authorList>
    </citation>
    <scope>NUCLEOTIDE SEQUENCE [LARGE SCALE GENOMIC DNA]</scope>
    <source>
        <strain evidence="7">ATCC BAA-595 / MGAS315</strain>
    </source>
</reference>
<gene>
    <name evidence="6" type="ordered locus">SpyM3_1753</name>
</gene>
<keyword evidence="2" id="KW-0805">Transcription regulation</keyword>
<dbReference type="EMBL" id="AE014074">
    <property type="protein sequence ID" value="AAM80360.1"/>
    <property type="molecule type" value="Genomic_DNA"/>
</dbReference>
<dbReference type="PANTHER" id="PTHR34294:SF1">
    <property type="entry name" value="TRANSCRIPTIONAL REGULATOR LSRR"/>
    <property type="match status" value="1"/>
</dbReference>
<dbReference type="InterPro" id="IPR051054">
    <property type="entry name" value="SorC_transcr_regulators"/>
</dbReference>
<dbReference type="Gene3D" id="1.10.10.60">
    <property type="entry name" value="Homeodomain-like"/>
    <property type="match status" value="1"/>
</dbReference>
<name>A0A0H2UWR8_STRP3</name>
<evidence type="ECO:0000256" key="4">
    <source>
        <dbReference type="ARBA" id="ARBA00023163"/>
    </source>
</evidence>
<dbReference type="PANTHER" id="PTHR34294">
    <property type="entry name" value="TRANSCRIPTIONAL REGULATOR-RELATED"/>
    <property type="match status" value="1"/>
</dbReference>
<dbReference type="KEGG" id="spg:SpyM3_1753"/>
<dbReference type="InterPro" id="IPR007324">
    <property type="entry name" value="Sugar-bd_dom_put"/>
</dbReference>
<sequence>MKEERRRLLAKVAYLHYVQGKSQTLISKEMNIYRTTVCRMLAKAKEEGIVRIEIADYDADLFALEEYVRKQYGLEKLDLVPNQVEDTPMDTLTNVAKTAAEVFRHVVKDGDKIGLSWGATLSCLMDELNPKAMKDVFIYPLAGGPSHINAKYHVNTLVYRLARIFHGNSAFMNAMVIQEDKHLAKGILQSKYFNDILTSWDQLDLALVGIGGEPNSLEQSQWRDLLTSSDHDQLKYEKAVGEVCCRFFDQAGQPVYTGLQDRTIGISLEQLRRVPKTMAVATGKHKAKAILAALKAGFINYLVTDKETMLAVLALDEDIDLNNVLL</sequence>
<protein>
    <submittedName>
        <fullName evidence="6">Putative transcriptional regulator</fullName>
    </submittedName>
</protein>
<evidence type="ECO:0000256" key="3">
    <source>
        <dbReference type="ARBA" id="ARBA00023125"/>
    </source>
</evidence>
<accession>A0A0H2UWR8</accession>
<evidence type="ECO:0000259" key="5">
    <source>
        <dbReference type="Pfam" id="PF04198"/>
    </source>
</evidence>
<proteinExistence type="inferred from homology"/>
<evidence type="ECO:0000313" key="7">
    <source>
        <dbReference type="Proteomes" id="UP000000564"/>
    </source>
</evidence>
<dbReference type="Proteomes" id="UP000000564">
    <property type="component" value="Chromosome"/>
</dbReference>
<dbReference type="AlphaFoldDB" id="A0A0H2UWR8"/>
<feature type="domain" description="Sugar-binding" evidence="5">
    <location>
        <begin position="61"/>
        <end position="314"/>
    </location>
</feature>
<dbReference type="SUPFAM" id="SSF100950">
    <property type="entry name" value="NagB/RpiA/CoA transferase-like"/>
    <property type="match status" value="1"/>
</dbReference>
<dbReference type="InterPro" id="IPR037171">
    <property type="entry name" value="NagB/RpiA_transferase-like"/>
</dbReference>
<comment type="similarity">
    <text evidence="1">Belongs to the SorC transcriptional regulatory family.</text>
</comment>
<dbReference type="Pfam" id="PF04198">
    <property type="entry name" value="Sugar-bind"/>
    <property type="match status" value="1"/>
</dbReference>
<dbReference type="GO" id="GO:0030246">
    <property type="term" value="F:carbohydrate binding"/>
    <property type="evidence" value="ECO:0007669"/>
    <property type="project" value="InterPro"/>
</dbReference>
<keyword evidence="4" id="KW-0804">Transcription</keyword>
<dbReference type="GeneID" id="69901523"/>
<evidence type="ECO:0000313" key="6">
    <source>
        <dbReference type="EMBL" id="AAM80360.1"/>
    </source>
</evidence>
<evidence type="ECO:0000256" key="1">
    <source>
        <dbReference type="ARBA" id="ARBA00010466"/>
    </source>
</evidence>
<evidence type="ECO:0000256" key="2">
    <source>
        <dbReference type="ARBA" id="ARBA00023015"/>
    </source>
</evidence>
<keyword evidence="3" id="KW-0238">DNA-binding</keyword>
<dbReference type="HOGENOM" id="CLU_054506_1_1_9"/>
<dbReference type="Gene3D" id="3.40.50.1360">
    <property type="match status" value="1"/>
</dbReference>
<dbReference type="RefSeq" id="WP_002982359.1">
    <property type="nucleotide sequence ID" value="NC_004070.1"/>
</dbReference>
<organism evidence="6 7">
    <name type="scientific">Streptococcus pyogenes serotype M3 (strain ATCC BAA-595 / MGAS315)</name>
    <dbReference type="NCBI Taxonomy" id="198466"/>
    <lineage>
        <taxon>Bacteria</taxon>
        <taxon>Bacillati</taxon>
        <taxon>Bacillota</taxon>
        <taxon>Bacilli</taxon>
        <taxon>Lactobacillales</taxon>
        <taxon>Streptococcaceae</taxon>
        <taxon>Streptococcus</taxon>
    </lineage>
</organism>
<dbReference type="GO" id="GO:0003677">
    <property type="term" value="F:DNA binding"/>
    <property type="evidence" value="ECO:0007669"/>
    <property type="project" value="UniProtKB-KW"/>
</dbReference>